<keyword evidence="3" id="KW-0378">Hydrolase</keyword>
<dbReference type="CDD" id="cd22355">
    <property type="entry name" value="Sau3AI_C"/>
    <property type="match status" value="1"/>
</dbReference>
<dbReference type="GO" id="GO:0004519">
    <property type="term" value="F:endonuclease activity"/>
    <property type="evidence" value="ECO:0007669"/>
    <property type="project" value="UniProtKB-KW"/>
</dbReference>
<keyword evidence="2" id="KW-0255">Endonuclease</keyword>
<dbReference type="AlphaFoldDB" id="A0A2N6QNZ5"/>
<dbReference type="OrthoDB" id="3188707at2"/>
<dbReference type="InterPro" id="IPR011335">
    <property type="entry name" value="Restrct_endonuc-II-like"/>
</dbReference>
<dbReference type="RefSeq" id="WP_102697827.1">
    <property type="nucleotide sequence ID" value="NZ_PNGJ01000009.1"/>
</dbReference>
<evidence type="ECO:0000256" key="3">
    <source>
        <dbReference type="ARBA" id="ARBA00022801"/>
    </source>
</evidence>
<evidence type="ECO:0000256" key="1">
    <source>
        <dbReference type="ARBA" id="ARBA00022722"/>
    </source>
</evidence>
<dbReference type="GO" id="GO:0003677">
    <property type="term" value="F:DNA binding"/>
    <property type="evidence" value="ECO:0007669"/>
    <property type="project" value="InterPro"/>
</dbReference>
<dbReference type="NCBIfam" id="NF040973">
    <property type="entry name" value="restrict_Sau3AI"/>
    <property type="match status" value="1"/>
</dbReference>
<feature type="domain" description="DNA mismatch repair MutH/Type II restriction enzyme Sau3AI" evidence="4">
    <location>
        <begin position="58"/>
        <end position="158"/>
    </location>
</feature>
<dbReference type="Gene3D" id="3.40.600.10">
    <property type="entry name" value="DNA mismatch repair MutH/Restriction endonuclease, type II"/>
    <property type="match status" value="2"/>
</dbReference>
<evidence type="ECO:0000313" key="6">
    <source>
        <dbReference type="Proteomes" id="UP000235564"/>
    </source>
</evidence>
<reference evidence="5 6" key="1">
    <citation type="submission" date="2017-09" db="EMBL/GenBank/DDBJ databases">
        <title>Bacterial strain isolated from the female urinary microbiota.</title>
        <authorList>
            <person name="Thomas-White K."/>
            <person name="Kumar N."/>
            <person name="Forster S."/>
            <person name="Putonti C."/>
            <person name="Lawley T."/>
            <person name="Wolfe A.J."/>
        </authorList>
    </citation>
    <scope>NUCLEOTIDE SEQUENCE [LARGE SCALE GENOMIC DNA]</scope>
    <source>
        <strain evidence="5 6">UMB0536</strain>
    </source>
</reference>
<dbReference type="Proteomes" id="UP000235564">
    <property type="component" value="Unassembled WGS sequence"/>
</dbReference>
<dbReference type="SUPFAM" id="SSF52980">
    <property type="entry name" value="Restriction endonuclease-like"/>
    <property type="match status" value="2"/>
</dbReference>
<sequence length="475" mass="55756">MLHDKTATLPYNEKDISSIFNYSKKLVNKCLRDFAPNAKEYKGKGSLGQLVEALFFKYTLNSRQEADFSFVHAELKCSPLKKSVKEELLIKERLVCSMINYTTDWNKSFEESHFYQKCLIMLIMFYLHDSSVSKLDLQFLFAVLWKIPEKDLLIIRKDYETITTKIRNGLAHTLSEGDTMYLGACRKGQKGDSLMAQHNNNVGAPRRAWSLKTAYMRILLEEVKKYNKHGVYCNYTLHKSTKEALFSEEELRENSVDEILLGRFKKYFGKTYRQICNMLNIEPSISKSKYFIISNLIAGRGKVSNVNRTEEFEKSGLTMKTIRIKKSGTIKEAMSFENIDYQEIFDCVEWTDSRLYELFTSRFLFVIFRETDNMLQLPNGTIEPEYKLEKAAFWTMPQEDLIVAQEYWNNIRQNVLCDRIAPQYFWSAKDDQLFHVRPKARVAENMTKNPNGGMAKKYCYWFNQKYVKNIIENEL</sequence>
<keyword evidence="1" id="KW-0540">Nuclease</keyword>
<name>A0A2N6QNZ5_9BACT</name>
<evidence type="ECO:0000256" key="2">
    <source>
        <dbReference type="ARBA" id="ARBA00022759"/>
    </source>
</evidence>
<dbReference type="GO" id="GO:0016787">
    <property type="term" value="F:hydrolase activity"/>
    <property type="evidence" value="ECO:0007669"/>
    <property type="project" value="UniProtKB-KW"/>
</dbReference>
<dbReference type="InterPro" id="IPR011337">
    <property type="entry name" value="DNA_rep_MutH/RE_typeII_Sau3AI"/>
</dbReference>
<evidence type="ECO:0000313" key="5">
    <source>
        <dbReference type="EMBL" id="PMC23284.1"/>
    </source>
</evidence>
<dbReference type="EMBL" id="PNGJ01000009">
    <property type="protein sequence ID" value="PMC23284.1"/>
    <property type="molecule type" value="Genomic_DNA"/>
</dbReference>
<protein>
    <recommendedName>
        <fullName evidence="4">DNA mismatch repair MutH/Type II restriction enzyme Sau3AI domain-containing protein</fullName>
    </recommendedName>
</protein>
<comment type="caution">
    <text evidence="5">The sequence shown here is derived from an EMBL/GenBank/DDBJ whole genome shotgun (WGS) entry which is preliminary data.</text>
</comment>
<dbReference type="CDD" id="cd22356">
    <property type="entry name" value="Sau3AI_N-like"/>
    <property type="match status" value="1"/>
</dbReference>
<dbReference type="SMART" id="SM00927">
    <property type="entry name" value="MutH"/>
    <property type="match status" value="1"/>
</dbReference>
<accession>A0A2N6QNZ5</accession>
<dbReference type="InterPro" id="IPR037057">
    <property type="entry name" value="DNA_rep_MutH/T2_RE_sf"/>
</dbReference>
<organism evidence="5 6">
    <name type="scientific">Hoylesella buccalis</name>
    <dbReference type="NCBI Taxonomy" id="28127"/>
    <lineage>
        <taxon>Bacteria</taxon>
        <taxon>Pseudomonadati</taxon>
        <taxon>Bacteroidota</taxon>
        <taxon>Bacteroidia</taxon>
        <taxon>Bacteroidales</taxon>
        <taxon>Prevotellaceae</taxon>
        <taxon>Hoylesella</taxon>
    </lineage>
</organism>
<proteinExistence type="predicted"/>
<dbReference type="Pfam" id="PF02976">
    <property type="entry name" value="MutH"/>
    <property type="match status" value="1"/>
</dbReference>
<gene>
    <name evidence="5" type="ORF">CJ231_09975</name>
</gene>
<evidence type="ECO:0000259" key="4">
    <source>
        <dbReference type="SMART" id="SM00927"/>
    </source>
</evidence>